<dbReference type="PANTHER" id="PTHR30471">
    <property type="entry name" value="DNA REPAIR PROTEIN RADC"/>
    <property type="match status" value="1"/>
</dbReference>
<comment type="caution">
    <text evidence="4">The sequence shown here is derived from an EMBL/GenBank/DDBJ whole genome shotgun (WGS) entry which is preliminary data.</text>
</comment>
<sequence length="145" mass="15935">MLLAELMAILLSSGNRNETALQLAQRILNSCGNSINNLAKLQVNDLKKFRGVGEAKAVTIAAAIELGRRRTDAQLQDLQKIKITHSRQAFDVLYPKLADLPHEEFWVLFLSRANTIIKAECISKGGVSGTVVDVRLILKPAIESL</sequence>
<dbReference type="AlphaFoldDB" id="X1N5M6"/>
<dbReference type="Pfam" id="PF04002">
    <property type="entry name" value="RadC"/>
    <property type="match status" value="1"/>
</dbReference>
<feature type="domain" description="UPF0758" evidence="3">
    <location>
        <begin position="4"/>
        <end position="58"/>
    </location>
</feature>
<dbReference type="InterPro" id="IPR046778">
    <property type="entry name" value="UPF0758_N"/>
</dbReference>
<evidence type="ECO:0000313" key="4">
    <source>
        <dbReference type="EMBL" id="GAI22145.1"/>
    </source>
</evidence>
<feature type="non-terminal residue" evidence="4">
    <location>
        <position position="145"/>
    </location>
</feature>
<dbReference type="InterPro" id="IPR025657">
    <property type="entry name" value="RadC_JAB"/>
</dbReference>
<organism evidence="4">
    <name type="scientific">marine sediment metagenome</name>
    <dbReference type="NCBI Taxonomy" id="412755"/>
    <lineage>
        <taxon>unclassified sequences</taxon>
        <taxon>metagenomes</taxon>
        <taxon>ecological metagenomes</taxon>
    </lineage>
</organism>
<feature type="domain" description="RadC-like JAB" evidence="2">
    <location>
        <begin position="83"/>
        <end position="143"/>
    </location>
</feature>
<dbReference type="GO" id="GO:0008237">
    <property type="term" value="F:metallopeptidase activity"/>
    <property type="evidence" value="ECO:0007669"/>
    <property type="project" value="UniProtKB-KW"/>
</dbReference>
<dbReference type="InterPro" id="IPR001405">
    <property type="entry name" value="UPF0758"/>
</dbReference>
<dbReference type="EMBL" id="BARV01022625">
    <property type="protein sequence ID" value="GAI22145.1"/>
    <property type="molecule type" value="Genomic_DNA"/>
</dbReference>
<proteinExistence type="predicted"/>
<protein>
    <submittedName>
        <fullName evidence="4">Uncharacterized protein</fullName>
    </submittedName>
</protein>
<accession>X1N5M6</accession>
<evidence type="ECO:0000259" key="2">
    <source>
        <dbReference type="Pfam" id="PF04002"/>
    </source>
</evidence>
<dbReference type="Gene3D" id="3.40.140.10">
    <property type="entry name" value="Cytidine Deaminase, domain 2"/>
    <property type="match status" value="1"/>
</dbReference>
<keyword evidence="1" id="KW-0645">Protease</keyword>
<keyword evidence="1" id="KW-0378">Hydrolase</keyword>
<dbReference type="Pfam" id="PF20582">
    <property type="entry name" value="UPF0758_N"/>
    <property type="match status" value="1"/>
</dbReference>
<keyword evidence="1" id="KW-0482">Metalloprotease</keyword>
<name>X1N5M6_9ZZZZ</name>
<evidence type="ECO:0000259" key="3">
    <source>
        <dbReference type="Pfam" id="PF20582"/>
    </source>
</evidence>
<gene>
    <name evidence="4" type="ORF">S06H3_37261</name>
</gene>
<evidence type="ECO:0000256" key="1">
    <source>
        <dbReference type="ARBA" id="ARBA00023049"/>
    </source>
</evidence>
<reference evidence="4" key="1">
    <citation type="journal article" date="2014" name="Front. Microbiol.">
        <title>High frequency of phylogenetically diverse reductive dehalogenase-homologous genes in deep subseafloor sedimentary metagenomes.</title>
        <authorList>
            <person name="Kawai M."/>
            <person name="Futagami T."/>
            <person name="Toyoda A."/>
            <person name="Takaki Y."/>
            <person name="Nishi S."/>
            <person name="Hori S."/>
            <person name="Arai W."/>
            <person name="Tsubouchi T."/>
            <person name="Morono Y."/>
            <person name="Uchiyama I."/>
            <person name="Ito T."/>
            <person name="Fujiyama A."/>
            <person name="Inagaki F."/>
            <person name="Takami H."/>
        </authorList>
    </citation>
    <scope>NUCLEOTIDE SEQUENCE</scope>
    <source>
        <strain evidence="4">Expedition CK06-06</strain>
    </source>
</reference>
<dbReference type="PANTHER" id="PTHR30471:SF3">
    <property type="entry name" value="UPF0758 PROTEIN YEES-RELATED"/>
    <property type="match status" value="1"/>
</dbReference>